<name>A0AB37Z552_9PSED</name>
<sequence>MTRASGRDEHPFTDGLLHPGNIACCKLHYSRHNCP</sequence>
<reference evidence="1 2" key="1">
    <citation type="submission" date="2016-10" db="EMBL/GenBank/DDBJ databases">
        <authorList>
            <person name="Varghese N."/>
            <person name="Submissions S."/>
        </authorList>
    </citation>
    <scope>NUCLEOTIDE SEQUENCE [LARGE SCALE GENOMIC DNA]</scope>
    <source>
        <strain evidence="1 2">DSM 17833</strain>
    </source>
</reference>
<dbReference type="AlphaFoldDB" id="A0AB37Z552"/>
<organism evidence="1 2">
    <name type="scientific">Pseudomonas peli</name>
    <dbReference type="NCBI Taxonomy" id="592361"/>
    <lineage>
        <taxon>Bacteria</taxon>
        <taxon>Pseudomonadati</taxon>
        <taxon>Pseudomonadota</taxon>
        <taxon>Gammaproteobacteria</taxon>
        <taxon>Pseudomonadales</taxon>
        <taxon>Pseudomonadaceae</taxon>
        <taxon>Pseudomonas</taxon>
    </lineage>
</organism>
<accession>A0AB37Z552</accession>
<dbReference type="EMBL" id="FMTL01000001">
    <property type="protein sequence ID" value="SCW45904.1"/>
    <property type="molecule type" value="Genomic_DNA"/>
</dbReference>
<protein>
    <submittedName>
        <fullName evidence="1">Uncharacterized protein</fullName>
    </submittedName>
</protein>
<gene>
    <name evidence="1" type="ORF">SAMN05216370_1382</name>
</gene>
<dbReference type="Proteomes" id="UP000242418">
    <property type="component" value="Unassembled WGS sequence"/>
</dbReference>
<comment type="caution">
    <text evidence="1">The sequence shown here is derived from an EMBL/GenBank/DDBJ whole genome shotgun (WGS) entry which is preliminary data.</text>
</comment>
<keyword evidence="2" id="KW-1185">Reference proteome</keyword>
<evidence type="ECO:0000313" key="2">
    <source>
        <dbReference type="Proteomes" id="UP000242418"/>
    </source>
</evidence>
<proteinExistence type="predicted"/>
<evidence type="ECO:0000313" key="1">
    <source>
        <dbReference type="EMBL" id="SCW45904.1"/>
    </source>
</evidence>